<gene>
    <name evidence="1" type="ORF">ANN_04728</name>
</gene>
<evidence type="ECO:0000313" key="2">
    <source>
        <dbReference type="Proteomes" id="UP001148838"/>
    </source>
</evidence>
<reference evidence="1 2" key="1">
    <citation type="journal article" date="2022" name="Allergy">
        <title>Genome assembly and annotation of Periplaneta americana reveal a comprehensive cockroach allergen profile.</title>
        <authorList>
            <person name="Wang L."/>
            <person name="Xiong Q."/>
            <person name="Saelim N."/>
            <person name="Wang L."/>
            <person name="Nong W."/>
            <person name="Wan A.T."/>
            <person name="Shi M."/>
            <person name="Liu X."/>
            <person name="Cao Q."/>
            <person name="Hui J.H.L."/>
            <person name="Sookrung N."/>
            <person name="Leung T.F."/>
            <person name="Tungtrongchitr A."/>
            <person name="Tsui S.K.W."/>
        </authorList>
    </citation>
    <scope>NUCLEOTIDE SEQUENCE [LARGE SCALE GENOMIC DNA]</scope>
    <source>
        <strain evidence="1">PWHHKU_190912</strain>
    </source>
</reference>
<dbReference type="EMBL" id="JAJSOF020000013">
    <property type="protein sequence ID" value="KAJ4443078.1"/>
    <property type="molecule type" value="Genomic_DNA"/>
</dbReference>
<organism evidence="1 2">
    <name type="scientific">Periplaneta americana</name>
    <name type="common">American cockroach</name>
    <name type="synonym">Blatta americana</name>
    <dbReference type="NCBI Taxonomy" id="6978"/>
    <lineage>
        <taxon>Eukaryota</taxon>
        <taxon>Metazoa</taxon>
        <taxon>Ecdysozoa</taxon>
        <taxon>Arthropoda</taxon>
        <taxon>Hexapoda</taxon>
        <taxon>Insecta</taxon>
        <taxon>Pterygota</taxon>
        <taxon>Neoptera</taxon>
        <taxon>Polyneoptera</taxon>
        <taxon>Dictyoptera</taxon>
        <taxon>Blattodea</taxon>
        <taxon>Blattoidea</taxon>
        <taxon>Blattidae</taxon>
        <taxon>Blattinae</taxon>
        <taxon>Periplaneta</taxon>
    </lineage>
</organism>
<name>A0ABQ8TA03_PERAM</name>
<comment type="caution">
    <text evidence="1">The sequence shown here is derived from an EMBL/GenBank/DDBJ whole genome shotgun (WGS) entry which is preliminary data.</text>
</comment>
<accession>A0ABQ8TA03</accession>
<dbReference type="Proteomes" id="UP001148838">
    <property type="component" value="Unassembled WGS sequence"/>
</dbReference>
<sequence>MAGLCEGGNESSGSLKAILTEGLIDPHLVFCSDEAWFHLTGRVIKTFTHAVLKIYKKSLFVIEKLEFGVLLAQDE</sequence>
<protein>
    <submittedName>
        <fullName evidence="1">Uncharacterized protein</fullName>
    </submittedName>
</protein>
<keyword evidence="2" id="KW-1185">Reference proteome</keyword>
<proteinExistence type="predicted"/>
<evidence type="ECO:0000313" key="1">
    <source>
        <dbReference type="EMBL" id="KAJ4443078.1"/>
    </source>
</evidence>